<dbReference type="GO" id="GO:0006508">
    <property type="term" value="P:proteolysis"/>
    <property type="evidence" value="ECO:0007669"/>
    <property type="project" value="InterPro"/>
</dbReference>
<dbReference type="Proteomes" id="UP000322699">
    <property type="component" value="Unassembled WGS sequence"/>
</dbReference>
<dbReference type="EMBL" id="VRLW01000001">
    <property type="protein sequence ID" value="KAA1261955.1"/>
    <property type="molecule type" value="Genomic_DNA"/>
</dbReference>
<dbReference type="InterPro" id="IPR037219">
    <property type="entry name" value="Peptidase_M41-like"/>
</dbReference>
<dbReference type="SUPFAM" id="SSF140990">
    <property type="entry name" value="FtsH protease domain-like"/>
    <property type="match status" value="1"/>
</dbReference>
<accession>A0A5B1CPR7</accession>
<dbReference type="GO" id="GO:0005524">
    <property type="term" value="F:ATP binding"/>
    <property type="evidence" value="ECO:0007669"/>
    <property type="project" value="InterPro"/>
</dbReference>
<proteinExistence type="predicted"/>
<dbReference type="GO" id="GO:0004222">
    <property type="term" value="F:metalloendopeptidase activity"/>
    <property type="evidence" value="ECO:0007669"/>
    <property type="project" value="InterPro"/>
</dbReference>
<dbReference type="GO" id="GO:0004176">
    <property type="term" value="F:ATP-dependent peptidase activity"/>
    <property type="evidence" value="ECO:0007669"/>
    <property type="project" value="InterPro"/>
</dbReference>
<sequence length="163" mass="18510">MDDETLTAYHESGHAVIGYALGGKVDSMQLWGEADDYLPERFGDCRVNWGKVSGNTDWQRQREIMTILAGPVAEMIYRGEKLHPATYGPWQHDWQTAGAIGLEITRDPVKCTRLMESIIVELHRHMQKEPCWPAIASLADELAAHEMLEEEQVAEVLGFWMAR</sequence>
<dbReference type="Gene3D" id="1.20.58.760">
    <property type="entry name" value="Peptidase M41"/>
    <property type="match status" value="1"/>
</dbReference>
<gene>
    <name evidence="1" type="ORF">LF1_45160</name>
</gene>
<dbReference type="RefSeq" id="WP_084422801.1">
    <property type="nucleotide sequence ID" value="NZ_LWSK01000084.1"/>
</dbReference>
<dbReference type="OrthoDB" id="263464at2"/>
<evidence type="ECO:0000313" key="2">
    <source>
        <dbReference type="Proteomes" id="UP000322699"/>
    </source>
</evidence>
<keyword evidence="2" id="KW-1185">Reference proteome</keyword>
<organism evidence="1 2">
    <name type="scientific">Rubripirellula obstinata</name>
    <dbReference type="NCBI Taxonomy" id="406547"/>
    <lineage>
        <taxon>Bacteria</taxon>
        <taxon>Pseudomonadati</taxon>
        <taxon>Planctomycetota</taxon>
        <taxon>Planctomycetia</taxon>
        <taxon>Pirellulales</taxon>
        <taxon>Pirellulaceae</taxon>
        <taxon>Rubripirellula</taxon>
    </lineage>
</organism>
<protein>
    <recommendedName>
        <fullName evidence="3">ATP-dependent zinc metalloprotease FtsH</fullName>
    </recommendedName>
</protein>
<comment type="caution">
    <text evidence="1">The sequence shown here is derived from an EMBL/GenBank/DDBJ whole genome shotgun (WGS) entry which is preliminary data.</text>
</comment>
<reference evidence="1 2" key="1">
    <citation type="submission" date="2019-08" db="EMBL/GenBank/DDBJ databases">
        <title>Deep-cultivation of Planctomycetes and their phenomic and genomic characterization uncovers novel biology.</title>
        <authorList>
            <person name="Wiegand S."/>
            <person name="Jogler M."/>
            <person name="Boedeker C."/>
            <person name="Pinto D."/>
            <person name="Vollmers J."/>
            <person name="Rivas-Marin E."/>
            <person name="Kohn T."/>
            <person name="Peeters S.H."/>
            <person name="Heuer A."/>
            <person name="Rast P."/>
            <person name="Oberbeckmann S."/>
            <person name="Bunk B."/>
            <person name="Jeske O."/>
            <person name="Meyerdierks A."/>
            <person name="Storesund J.E."/>
            <person name="Kallscheuer N."/>
            <person name="Luecker S."/>
            <person name="Lage O.M."/>
            <person name="Pohl T."/>
            <person name="Merkel B.J."/>
            <person name="Hornburger P."/>
            <person name="Mueller R.-W."/>
            <person name="Bruemmer F."/>
            <person name="Labrenz M."/>
            <person name="Spormann A.M."/>
            <person name="Op Den Camp H."/>
            <person name="Overmann J."/>
            <person name="Amann R."/>
            <person name="Jetten M.S.M."/>
            <person name="Mascher T."/>
            <person name="Medema M.H."/>
            <person name="Devos D.P."/>
            <person name="Kaster A.-K."/>
            <person name="Ovreas L."/>
            <person name="Rohde M."/>
            <person name="Galperin M.Y."/>
            <person name="Jogler C."/>
        </authorList>
    </citation>
    <scope>NUCLEOTIDE SEQUENCE [LARGE SCALE GENOMIC DNA]</scope>
    <source>
        <strain evidence="1 2">LF1</strain>
    </source>
</reference>
<name>A0A5B1CPR7_9BACT</name>
<evidence type="ECO:0000313" key="1">
    <source>
        <dbReference type="EMBL" id="KAA1261955.1"/>
    </source>
</evidence>
<dbReference type="AlphaFoldDB" id="A0A5B1CPR7"/>
<evidence type="ECO:0008006" key="3">
    <source>
        <dbReference type="Google" id="ProtNLM"/>
    </source>
</evidence>